<dbReference type="EMBL" id="LAZR01000272">
    <property type="protein sequence ID" value="KKN77894.1"/>
    <property type="molecule type" value="Genomic_DNA"/>
</dbReference>
<dbReference type="AlphaFoldDB" id="A0A0F9TF73"/>
<comment type="caution">
    <text evidence="1">The sequence shown here is derived from an EMBL/GenBank/DDBJ whole genome shotgun (WGS) entry which is preliminary data.</text>
</comment>
<name>A0A0F9TF73_9ZZZZ</name>
<sequence length="210" mass="21091">MAGYSAALAEAQRHGGAGRIIPSGRGRNITYRFMPSGPAPGRTGGSSITPAAGQAFSKAIAQYQPGGSFDKGVEAKLARSRTKSMASGMQSLVGSGLAGTTMAAGLGKKFDEEVGMPTLAGVEEARAGNLSRLYASLAGMEQSGFESAQSRMPRFTGGGGGGGGGMAGARNSNPYIRSLLPSGSFFRQGATAGPAKTGGSQALLAEYETV</sequence>
<gene>
    <name evidence="1" type="ORF">LCGC14_0356310</name>
</gene>
<accession>A0A0F9TF73</accession>
<evidence type="ECO:0000313" key="1">
    <source>
        <dbReference type="EMBL" id="KKN77894.1"/>
    </source>
</evidence>
<organism evidence="1">
    <name type="scientific">marine sediment metagenome</name>
    <dbReference type="NCBI Taxonomy" id="412755"/>
    <lineage>
        <taxon>unclassified sequences</taxon>
        <taxon>metagenomes</taxon>
        <taxon>ecological metagenomes</taxon>
    </lineage>
</organism>
<protein>
    <submittedName>
        <fullName evidence="1">Uncharacterized protein</fullName>
    </submittedName>
</protein>
<reference evidence="1" key="1">
    <citation type="journal article" date="2015" name="Nature">
        <title>Complex archaea that bridge the gap between prokaryotes and eukaryotes.</title>
        <authorList>
            <person name="Spang A."/>
            <person name="Saw J.H."/>
            <person name="Jorgensen S.L."/>
            <person name="Zaremba-Niedzwiedzka K."/>
            <person name="Martijn J."/>
            <person name="Lind A.E."/>
            <person name="van Eijk R."/>
            <person name="Schleper C."/>
            <person name="Guy L."/>
            <person name="Ettema T.J."/>
        </authorList>
    </citation>
    <scope>NUCLEOTIDE SEQUENCE</scope>
</reference>
<proteinExistence type="predicted"/>